<evidence type="ECO:0000256" key="5">
    <source>
        <dbReference type="ARBA" id="ARBA00022692"/>
    </source>
</evidence>
<evidence type="ECO:0000256" key="4">
    <source>
        <dbReference type="ARBA" id="ARBA00022544"/>
    </source>
</evidence>
<dbReference type="EMBL" id="CP033169">
    <property type="protein sequence ID" value="AYO29580.1"/>
    <property type="molecule type" value="Genomic_DNA"/>
</dbReference>
<organism evidence="9 10">
    <name type="scientific">Biomaibacter acetigenes</name>
    <dbReference type="NCBI Taxonomy" id="2316383"/>
    <lineage>
        <taxon>Bacteria</taxon>
        <taxon>Bacillati</taxon>
        <taxon>Bacillota</taxon>
        <taxon>Clostridia</taxon>
        <taxon>Thermosediminibacterales</taxon>
        <taxon>Tepidanaerobacteraceae</taxon>
        <taxon>Biomaibacter</taxon>
    </lineage>
</organism>
<dbReference type="Pfam" id="PF03845">
    <property type="entry name" value="Spore_permease"/>
    <property type="match status" value="1"/>
</dbReference>
<comment type="similarity">
    <text evidence="2">Belongs to the amino acid-polyamine-organocation (APC) superfamily. Spore germination protein (SGP) (TC 2.A.3.9) family.</text>
</comment>
<feature type="transmembrane region" description="Helical" evidence="8">
    <location>
        <begin position="342"/>
        <end position="363"/>
    </location>
</feature>
<dbReference type="PANTHER" id="PTHR34975">
    <property type="entry name" value="SPORE GERMINATION PROTEIN A2"/>
    <property type="match status" value="1"/>
</dbReference>
<name>A0A3G2R2B4_9FIRM</name>
<dbReference type="InterPro" id="IPR004761">
    <property type="entry name" value="Spore_GerAB"/>
</dbReference>
<feature type="transmembrane region" description="Helical" evidence="8">
    <location>
        <begin position="196"/>
        <end position="215"/>
    </location>
</feature>
<feature type="transmembrane region" description="Helical" evidence="8">
    <location>
        <begin position="50"/>
        <end position="74"/>
    </location>
</feature>
<comment type="subcellular location">
    <subcellularLocation>
        <location evidence="1">Membrane</location>
        <topology evidence="1">Multi-pass membrane protein</topology>
    </subcellularLocation>
</comment>
<gene>
    <name evidence="9" type="ORF">D2962_02225</name>
</gene>
<keyword evidence="10" id="KW-1185">Reference proteome</keyword>
<feature type="transmembrane region" description="Helical" evidence="8">
    <location>
        <begin position="157"/>
        <end position="176"/>
    </location>
</feature>
<keyword evidence="5 8" id="KW-0812">Transmembrane</keyword>
<keyword evidence="6 8" id="KW-1133">Transmembrane helix</keyword>
<evidence type="ECO:0000256" key="8">
    <source>
        <dbReference type="SAM" id="Phobius"/>
    </source>
</evidence>
<feature type="transmembrane region" description="Helical" evidence="8">
    <location>
        <begin position="25"/>
        <end position="44"/>
    </location>
</feature>
<keyword evidence="7 8" id="KW-0472">Membrane</keyword>
<dbReference type="PANTHER" id="PTHR34975:SF2">
    <property type="entry name" value="SPORE GERMINATION PROTEIN A2"/>
    <property type="match status" value="1"/>
</dbReference>
<reference evidence="9 10" key="1">
    <citation type="submission" date="2018-10" db="EMBL/GenBank/DDBJ databases">
        <authorList>
            <person name="Zhang X."/>
        </authorList>
    </citation>
    <scope>NUCLEOTIDE SEQUENCE [LARGE SCALE GENOMIC DNA]</scope>
    <source>
        <strain evidence="9 10">SK-G1</strain>
    </source>
</reference>
<evidence type="ECO:0000256" key="7">
    <source>
        <dbReference type="ARBA" id="ARBA00023136"/>
    </source>
</evidence>
<feature type="transmembrane region" description="Helical" evidence="8">
    <location>
        <begin position="280"/>
        <end position="301"/>
    </location>
</feature>
<evidence type="ECO:0000256" key="2">
    <source>
        <dbReference type="ARBA" id="ARBA00007998"/>
    </source>
</evidence>
<sequence>MDRMDAENDRGGKVMENTKISSIQLFLLNIGFLYGSTVILSPAISARNDAWLAVILGGLGGALLVWMYASIALLNPTKTLVGILKDRFGKYIGTLIAILYIWYFIHLASLVFRNFGEFIATVTFPETPMVVVIAIFAALVLYGVNSGIEVMSRLSELFVPFIPVTALITSLSLITTRDITAFLPLLEDGLAPVLNAALGFVTFPFGETIVFLMVFPHLNKKENLKKITAFSVIVFIVLSLLIFFRCITVLGQDLLYRAAFSPHLTALLIPGANVEPLIDINLLIGGGIKISICIYAAAKALSQVFGIGDYRKLVTAVTTFSVVLSVWVYENQLEMFEWAQKVWPYYSIPFQVVIPFILIILSLKKGKIMTGNY</sequence>
<protein>
    <submittedName>
        <fullName evidence="9">Uncharacterized protein</fullName>
    </submittedName>
</protein>
<dbReference type="NCBIfam" id="TIGR00912">
    <property type="entry name" value="2A0309"/>
    <property type="match status" value="1"/>
</dbReference>
<evidence type="ECO:0000256" key="1">
    <source>
        <dbReference type="ARBA" id="ARBA00004141"/>
    </source>
</evidence>
<accession>A0A3G2R2B4</accession>
<evidence type="ECO:0000256" key="6">
    <source>
        <dbReference type="ARBA" id="ARBA00022989"/>
    </source>
</evidence>
<dbReference type="Proteomes" id="UP000280960">
    <property type="component" value="Chromosome"/>
</dbReference>
<keyword evidence="3" id="KW-0813">Transport</keyword>
<evidence type="ECO:0000313" key="9">
    <source>
        <dbReference type="EMBL" id="AYO29580.1"/>
    </source>
</evidence>
<dbReference type="GO" id="GO:0009847">
    <property type="term" value="P:spore germination"/>
    <property type="evidence" value="ECO:0007669"/>
    <property type="project" value="InterPro"/>
</dbReference>
<evidence type="ECO:0000313" key="10">
    <source>
        <dbReference type="Proteomes" id="UP000280960"/>
    </source>
</evidence>
<keyword evidence="4" id="KW-0309">Germination</keyword>
<feature type="transmembrane region" description="Helical" evidence="8">
    <location>
        <begin position="95"/>
        <end position="115"/>
    </location>
</feature>
<dbReference type="AlphaFoldDB" id="A0A3G2R2B4"/>
<feature type="transmembrane region" description="Helical" evidence="8">
    <location>
        <begin position="127"/>
        <end position="145"/>
    </location>
</feature>
<feature type="transmembrane region" description="Helical" evidence="8">
    <location>
        <begin position="313"/>
        <end position="330"/>
    </location>
</feature>
<proteinExistence type="inferred from homology"/>
<dbReference type="KEGG" id="bacg:D2962_02225"/>
<evidence type="ECO:0000256" key="3">
    <source>
        <dbReference type="ARBA" id="ARBA00022448"/>
    </source>
</evidence>
<dbReference type="GO" id="GO:0016020">
    <property type="term" value="C:membrane"/>
    <property type="evidence" value="ECO:0007669"/>
    <property type="project" value="UniProtKB-SubCell"/>
</dbReference>
<feature type="transmembrane region" description="Helical" evidence="8">
    <location>
        <begin position="227"/>
        <end position="250"/>
    </location>
</feature>